<name>A0ABQ8KN85_9APHY</name>
<comment type="caution">
    <text evidence="1">The sequence shown here is derived from an EMBL/GenBank/DDBJ whole genome shotgun (WGS) entry which is preliminary data.</text>
</comment>
<evidence type="ECO:0000313" key="1">
    <source>
        <dbReference type="EMBL" id="KAH9839345.1"/>
    </source>
</evidence>
<protein>
    <submittedName>
        <fullName evidence="1">Uncharacterized protein</fullName>
    </submittedName>
</protein>
<gene>
    <name evidence="1" type="ORF">C8Q71DRAFT_507626</name>
</gene>
<reference evidence="1 2" key="1">
    <citation type="journal article" date="2021" name="Environ. Microbiol.">
        <title>Gene family expansions and transcriptome signatures uncover fungal adaptations to wood decay.</title>
        <authorList>
            <person name="Hage H."/>
            <person name="Miyauchi S."/>
            <person name="Viragh M."/>
            <person name="Drula E."/>
            <person name="Min B."/>
            <person name="Chaduli D."/>
            <person name="Navarro D."/>
            <person name="Favel A."/>
            <person name="Norest M."/>
            <person name="Lesage-Meessen L."/>
            <person name="Balint B."/>
            <person name="Merenyi Z."/>
            <person name="de Eugenio L."/>
            <person name="Morin E."/>
            <person name="Martinez A.T."/>
            <person name="Baldrian P."/>
            <person name="Stursova M."/>
            <person name="Martinez M.J."/>
            <person name="Novotny C."/>
            <person name="Magnuson J.K."/>
            <person name="Spatafora J.W."/>
            <person name="Maurice S."/>
            <person name="Pangilinan J."/>
            <person name="Andreopoulos W."/>
            <person name="LaButti K."/>
            <person name="Hundley H."/>
            <person name="Na H."/>
            <person name="Kuo A."/>
            <person name="Barry K."/>
            <person name="Lipzen A."/>
            <person name="Henrissat B."/>
            <person name="Riley R."/>
            <person name="Ahrendt S."/>
            <person name="Nagy L.G."/>
            <person name="Grigoriev I.V."/>
            <person name="Martin F."/>
            <person name="Rosso M.N."/>
        </authorList>
    </citation>
    <scope>NUCLEOTIDE SEQUENCE [LARGE SCALE GENOMIC DNA]</scope>
    <source>
        <strain evidence="1 2">CIRM-BRFM 1785</strain>
    </source>
</reference>
<accession>A0ABQ8KN85</accession>
<organism evidence="1 2">
    <name type="scientific">Rhodofomes roseus</name>
    <dbReference type="NCBI Taxonomy" id="34475"/>
    <lineage>
        <taxon>Eukaryota</taxon>
        <taxon>Fungi</taxon>
        <taxon>Dikarya</taxon>
        <taxon>Basidiomycota</taxon>
        <taxon>Agaricomycotina</taxon>
        <taxon>Agaricomycetes</taxon>
        <taxon>Polyporales</taxon>
        <taxon>Rhodofomes</taxon>
    </lineage>
</organism>
<dbReference type="Proteomes" id="UP000814176">
    <property type="component" value="Unassembled WGS sequence"/>
</dbReference>
<dbReference type="GeneID" id="71999759"/>
<proteinExistence type="predicted"/>
<sequence>MEERRLSGRAVGQESAKVACLCQREGSPVVQRVCCGCGMCCCARQRGESHESKCGCTEERVAEAAGGAKESPCGGKLSPRYILPSTSHASRALRWIRLSFLPSIHNPPSSARITLLCILAREYIVGGAQYPHRTYLWPRQRPHLAPIATRSSCVQVARGAMYPSMTAVVMTLMGTFASLACHAGASSAYTGSELVVPGAHIIRPTSTNARCPRPLPNPGLGSSR</sequence>
<dbReference type="RefSeq" id="XP_047781100.1">
    <property type="nucleotide sequence ID" value="XM_047919027.1"/>
</dbReference>
<dbReference type="EMBL" id="JADCUA010000006">
    <property type="protein sequence ID" value="KAH9839345.1"/>
    <property type="molecule type" value="Genomic_DNA"/>
</dbReference>
<evidence type="ECO:0000313" key="2">
    <source>
        <dbReference type="Proteomes" id="UP000814176"/>
    </source>
</evidence>
<keyword evidence="2" id="KW-1185">Reference proteome</keyword>